<keyword evidence="5" id="KW-1185">Reference proteome</keyword>
<reference evidence="4" key="1">
    <citation type="journal article" date="2021" name="Microorganisms">
        <title>Phylogenomic Reconstruction and Metabolic Potential of the Genus Aminobacter.</title>
        <authorList>
            <person name="Artuso I."/>
            <person name="Turrini P."/>
            <person name="Pirolo M."/>
            <person name="Lugli G.A."/>
            <person name="Ventura M."/>
            <person name="Visca P."/>
        </authorList>
    </citation>
    <scope>NUCLEOTIDE SEQUENCE</scope>
    <source>
        <strain evidence="4">LMG 26462</strain>
    </source>
</reference>
<dbReference type="Gene3D" id="3.40.630.30">
    <property type="match status" value="1"/>
</dbReference>
<sequence>MVAAQVTIARLPQDFERWDDLLDLIMRCFAYMDGVIDPPSSAHRLTPANLRDKAKDEVCFIATLEGRLVGCIFAAERSDAFYVGKLAVDDSARGLGIGRALMLAAERHAIAQGKPVLELQTRIELATNHATFAKLGFVEFERTAHDGFDRPTSITFRKTLT</sequence>
<feature type="domain" description="N-acetyltransferase" evidence="3">
    <location>
        <begin position="6"/>
        <end position="161"/>
    </location>
</feature>
<gene>
    <name evidence="4" type="ORF">J1C56_22370</name>
</gene>
<dbReference type="Pfam" id="PF00583">
    <property type="entry name" value="Acetyltransf_1"/>
    <property type="match status" value="1"/>
</dbReference>
<dbReference type="InterPro" id="IPR050832">
    <property type="entry name" value="Bact_Acetyltransf"/>
</dbReference>
<name>A0A9X1AED0_9HYPH</name>
<dbReference type="Proteomes" id="UP001138921">
    <property type="component" value="Unassembled WGS sequence"/>
</dbReference>
<dbReference type="PANTHER" id="PTHR43877">
    <property type="entry name" value="AMINOALKYLPHOSPHONATE N-ACETYLTRANSFERASE-RELATED-RELATED"/>
    <property type="match status" value="1"/>
</dbReference>
<dbReference type="InterPro" id="IPR016181">
    <property type="entry name" value="Acyl_CoA_acyltransferase"/>
</dbReference>
<dbReference type="CDD" id="cd04301">
    <property type="entry name" value="NAT_SF"/>
    <property type="match status" value="1"/>
</dbReference>
<keyword evidence="1" id="KW-0808">Transferase</keyword>
<evidence type="ECO:0000313" key="5">
    <source>
        <dbReference type="Proteomes" id="UP001138921"/>
    </source>
</evidence>
<proteinExistence type="predicted"/>
<evidence type="ECO:0000259" key="3">
    <source>
        <dbReference type="PROSITE" id="PS51186"/>
    </source>
</evidence>
<dbReference type="SUPFAM" id="SSF55729">
    <property type="entry name" value="Acyl-CoA N-acyltransferases (Nat)"/>
    <property type="match status" value="1"/>
</dbReference>
<dbReference type="PANTHER" id="PTHR43877:SF2">
    <property type="entry name" value="AMINOALKYLPHOSPHONATE N-ACETYLTRANSFERASE-RELATED"/>
    <property type="match status" value="1"/>
</dbReference>
<evidence type="ECO:0000313" key="4">
    <source>
        <dbReference type="EMBL" id="MBT1158350.1"/>
    </source>
</evidence>
<reference evidence="4" key="2">
    <citation type="submission" date="2021-03" db="EMBL/GenBank/DDBJ databases">
        <authorList>
            <person name="Artuso I."/>
            <person name="Turrini P."/>
            <person name="Pirolo M."/>
            <person name="Lugli G.A."/>
            <person name="Ventura M."/>
            <person name="Visca P."/>
        </authorList>
    </citation>
    <scope>NUCLEOTIDE SEQUENCE</scope>
    <source>
        <strain evidence="4">LMG 26462</strain>
    </source>
</reference>
<dbReference type="GO" id="GO:0016747">
    <property type="term" value="F:acyltransferase activity, transferring groups other than amino-acyl groups"/>
    <property type="evidence" value="ECO:0007669"/>
    <property type="project" value="InterPro"/>
</dbReference>
<dbReference type="AlphaFoldDB" id="A0A9X1AED0"/>
<dbReference type="EMBL" id="JAFLWW010000006">
    <property type="protein sequence ID" value="MBT1158350.1"/>
    <property type="molecule type" value="Genomic_DNA"/>
</dbReference>
<protein>
    <submittedName>
        <fullName evidence="4">GNAT family N-acetyltransferase</fullName>
    </submittedName>
</protein>
<comment type="caution">
    <text evidence="4">The sequence shown here is derived from an EMBL/GenBank/DDBJ whole genome shotgun (WGS) entry which is preliminary data.</text>
</comment>
<organism evidence="4 5">
    <name type="scientific">Aminobacter anthyllidis</name>
    <dbReference type="NCBI Taxonomy" id="1035067"/>
    <lineage>
        <taxon>Bacteria</taxon>
        <taxon>Pseudomonadati</taxon>
        <taxon>Pseudomonadota</taxon>
        <taxon>Alphaproteobacteria</taxon>
        <taxon>Hyphomicrobiales</taxon>
        <taxon>Phyllobacteriaceae</taxon>
        <taxon>Aminobacter</taxon>
    </lineage>
</organism>
<keyword evidence="2" id="KW-0012">Acyltransferase</keyword>
<evidence type="ECO:0000256" key="2">
    <source>
        <dbReference type="ARBA" id="ARBA00023315"/>
    </source>
</evidence>
<dbReference type="PROSITE" id="PS51186">
    <property type="entry name" value="GNAT"/>
    <property type="match status" value="1"/>
</dbReference>
<evidence type="ECO:0000256" key="1">
    <source>
        <dbReference type="ARBA" id="ARBA00022679"/>
    </source>
</evidence>
<dbReference type="InterPro" id="IPR000182">
    <property type="entry name" value="GNAT_dom"/>
</dbReference>
<accession>A0A9X1AED0</accession>